<gene>
    <name evidence="2" type="ORF">CK620_04910</name>
</gene>
<name>A0A2A2AAG6_9BURK</name>
<dbReference type="EMBL" id="NSJF01000002">
    <property type="protein sequence ID" value="PAT35530.1"/>
    <property type="molecule type" value="Genomic_DNA"/>
</dbReference>
<dbReference type="InterPro" id="IPR036663">
    <property type="entry name" value="Fumarylacetoacetase_C_sf"/>
</dbReference>
<proteinExistence type="predicted"/>
<dbReference type="GO" id="GO:0005737">
    <property type="term" value="C:cytoplasm"/>
    <property type="evidence" value="ECO:0007669"/>
    <property type="project" value="TreeGrafter"/>
</dbReference>
<dbReference type="AlphaFoldDB" id="A0A2A2AAG6"/>
<feature type="chain" id="PRO_5012652014" evidence="1">
    <location>
        <begin position="23"/>
        <end position="291"/>
    </location>
</feature>
<reference evidence="2 3" key="1">
    <citation type="submission" date="2017-08" db="EMBL/GenBank/DDBJ databases">
        <title>WGS of Clinical strains of the CDC Group NO-1 linked to zoonotic infections in humans.</title>
        <authorList>
            <person name="Bernier A.-M."/>
            <person name="Bernard K."/>
        </authorList>
    </citation>
    <scope>NUCLEOTIDE SEQUENCE [LARGE SCALE GENOMIC DNA]</scope>
    <source>
        <strain evidence="2 3">NML03-0146</strain>
    </source>
</reference>
<dbReference type="GO" id="GO:0016787">
    <property type="term" value="F:hydrolase activity"/>
    <property type="evidence" value="ECO:0007669"/>
    <property type="project" value="UniProtKB-KW"/>
</dbReference>
<dbReference type="PANTHER" id="PTHR30143:SF0">
    <property type="entry name" value="2-KETO-4-PENTENOATE HYDRATASE"/>
    <property type="match status" value="1"/>
</dbReference>
<accession>A0A2A2AAG6</accession>
<comment type="caution">
    <text evidence="2">The sequence shown here is derived from an EMBL/GenBank/DDBJ whole genome shotgun (WGS) entry which is preliminary data.</text>
</comment>
<dbReference type="Proteomes" id="UP000217999">
    <property type="component" value="Unassembled WGS sequence"/>
</dbReference>
<evidence type="ECO:0000313" key="2">
    <source>
        <dbReference type="EMBL" id="PAT35530.1"/>
    </source>
</evidence>
<dbReference type="PANTHER" id="PTHR30143">
    <property type="entry name" value="ACID HYDRATASE"/>
    <property type="match status" value="1"/>
</dbReference>
<keyword evidence="1" id="KW-0732">Signal</keyword>
<organism evidence="2 3">
    <name type="scientific">Vandammella animalimorsus</name>
    <dbReference type="NCBI Taxonomy" id="2029117"/>
    <lineage>
        <taxon>Bacteria</taxon>
        <taxon>Pseudomonadati</taxon>
        <taxon>Pseudomonadota</taxon>
        <taxon>Betaproteobacteria</taxon>
        <taxon>Burkholderiales</taxon>
        <taxon>Comamonadaceae</taxon>
        <taxon>Vandammella</taxon>
    </lineage>
</organism>
<sequence length="291" mass="30480">MRRAAAVWLAAAALGAVGSAQAQCLDDAQIQAWVTGYLEKTPVDNPPGDLSAADGACTRAKFNAALAQRLGKVVGYKAGLTNPAVQKRFNTDQPVWGKLYEGMLLPNGATVPARFGARPLFEADLLLRVADPAALKQARTPEQALAAMDQVIPFMELPDLLVQAPPKLNGAGVSAINVGARLGVAGEPLAVPQDEAGRTALLQQLRDMEVTLSDAQGKELGRGKGSDVLEHPLNAVLWLVQALGAEGIELKQGDVLSVGSFSPLLPPAAGQSAELRYEGLAGAQPVRVRFE</sequence>
<evidence type="ECO:0000313" key="3">
    <source>
        <dbReference type="Proteomes" id="UP000217999"/>
    </source>
</evidence>
<feature type="signal peptide" evidence="1">
    <location>
        <begin position="1"/>
        <end position="22"/>
    </location>
</feature>
<dbReference type="SUPFAM" id="SSF56529">
    <property type="entry name" value="FAH"/>
    <property type="match status" value="1"/>
</dbReference>
<evidence type="ECO:0000256" key="1">
    <source>
        <dbReference type="SAM" id="SignalP"/>
    </source>
</evidence>
<dbReference type="GO" id="GO:0008684">
    <property type="term" value="F:2-oxopent-4-enoate hydratase activity"/>
    <property type="evidence" value="ECO:0007669"/>
    <property type="project" value="TreeGrafter"/>
</dbReference>
<protein>
    <submittedName>
        <fullName evidence="2">Fumarylacetoacetate hydrolase</fullName>
    </submittedName>
</protein>
<dbReference type="InterPro" id="IPR050772">
    <property type="entry name" value="Hydratase-Decarb/MhpD_sf"/>
</dbReference>
<dbReference type="Gene3D" id="3.90.850.10">
    <property type="entry name" value="Fumarylacetoacetase-like, C-terminal domain"/>
    <property type="match status" value="1"/>
</dbReference>
<keyword evidence="2" id="KW-0378">Hydrolase</keyword>